<dbReference type="InterPro" id="IPR012388">
    <property type="entry name" value="CABLES1/2"/>
</dbReference>
<dbReference type="AlphaFoldDB" id="A0A7R9BP35"/>
<dbReference type="InterPro" id="IPR006671">
    <property type="entry name" value="Cyclin_N"/>
</dbReference>
<keyword evidence="4" id="KW-1185">Reference proteome</keyword>
<dbReference type="Proteomes" id="UP000678499">
    <property type="component" value="Unassembled WGS sequence"/>
</dbReference>
<accession>A0A7R9BP35</accession>
<dbReference type="PANTHER" id="PTHR22896">
    <property type="entry name" value="CDK5 AND ABL1 ENZYME SUBSTRATE 1"/>
    <property type="match status" value="1"/>
</dbReference>
<dbReference type="PANTHER" id="PTHR22896:SF0">
    <property type="entry name" value="CYCLIN N-TERMINAL DOMAIN-CONTAINING PROTEIN"/>
    <property type="match status" value="1"/>
</dbReference>
<dbReference type="PIRSF" id="PIRSF025798">
    <property type="entry name" value="Cables"/>
    <property type="match status" value="1"/>
</dbReference>
<name>A0A7R9BP35_9CRUS</name>
<evidence type="ECO:0000313" key="3">
    <source>
        <dbReference type="EMBL" id="CAD7277409.1"/>
    </source>
</evidence>
<evidence type="ECO:0000259" key="2">
    <source>
        <dbReference type="Pfam" id="PF00134"/>
    </source>
</evidence>
<dbReference type="EMBL" id="OA882934">
    <property type="protein sequence ID" value="CAD7277409.1"/>
    <property type="molecule type" value="Genomic_DNA"/>
</dbReference>
<proteinExistence type="predicted"/>
<dbReference type="SUPFAM" id="SSF47954">
    <property type="entry name" value="Cyclin-like"/>
    <property type="match status" value="1"/>
</dbReference>
<dbReference type="OrthoDB" id="5353095at2759"/>
<organism evidence="3">
    <name type="scientific">Notodromas monacha</name>
    <dbReference type="NCBI Taxonomy" id="399045"/>
    <lineage>
        <taxon>Eukaryota</taxon>
        <taxon>Metazoa</taxon>
        <taxon>Ecdysozoa</taxon>
        <taxon>Arthropoda</taxon>
        <taxon>Crustacea</taxon>
        <taxon>Oligostraca</taxon>
        <taxon>Ostracoda</taxon>
        <taxon>Podocopa</taxon>
        <taxon>Podocopida</taxon>
        <taxon>Cypridocopina</taxon>
        <taxon>Cypridoidea</taxon>
        <taxon>Cyprididae</taxon>
        <taxon>Notodromas</taxon>
    </lineage>
</organism>
<sequence length="495" mass="55717">MTAIKVNPRGSIVSDAQLINMQAKYLSRHRRVSAVSFLANISLDGTHRDTNMYTQSKKLSISGTENSVLICVNQKAGTGSEVQLKQDMSGLLPKYEEEQDSLRQRTRTEGENSFYNLGPRDADEIGQMYIAGRQKSLKERLGKKLVSTSATALCKPTAPRVASNENVELEDWENARRRHRSGSHSDSASVSHKSDRRLVRFLSPLSRVIDSPIAEDQGSSTSNGSQVNMCENRFVFLCGTSRAPAVVCSSLPYIKGNKTVAVDPRDAKKRHMSGLSTISDAYEVPPFRGHRFSGQDERDISYSSYLEPTKPRRDSVEEYDVGALDDPELIAGRHRTLLTFPSYRTSVIEYVLPGNLKKELNEKFRDRFPNIQLTLSKLRSLKRELRRIAVNDCSLDLGTLAQAFVYFEKAVFKKFVNKQNRKLAAGAALLLSAKLNDVRGGDLHHLIERIVQTFRVQRRDLLDTEFLLFVTLEFSLLSSVSDVLPHYHRLVYGNN</sequence>
<dbReference type="GO" id="GO:0051726">
    <property type="term" value="P:regulation of cell cycle"/>
    <property type="evidence" value="ECO:0007669"/>
    <property type="project" value="InterPro"/>
</dbReference>
<evidence type="ECO:0000313" key="4">
    <source>
        <dbReference type="Proteomes" id="UP000678499"/>
    </source>
</evidence>
<dbReference type="EMBL" id="CAJPEX010000897">
    <property type="protein sequence ID" value="CAG0917561.1"/>
    <property type="molecule type" value="Genomic_DNA"/>
</dbReference>
<feature type="region of interest" description="Disordered" evidence="1">
    <location>
        <begin position="173"/>
        <end position="193"/>
    </location>
</feature>
<gene>
    <name evidence="3" type="ORF">NMOB1V02_LOCUS5142</name>
</gene>
<evidence type="ECO:0000256" key="1">
    <source>
        <dbReference type="SAM" id="MobiDB-lite"/>
    </source>
</evidence>
<protein>
    <recommendedName>
        <fullName evidence="2">Cyclin N-terminal domain-containing protein</fullName>
    </recommendedName>
</protein>
<reference evidence="3" key="1">
    <citation type="submission" date="2020-11" db="EMBL/GenBank/DDBJ databases">
        <authorList>
            <person name="Tran Van P."/>
        </authorList>
    </citation>
    <scope>NUCLEOTIDE SEQUENCE</scope>
</reference>
<dbReference type="InterPro" id="IPR036915">
    <property type="entry name" value="Cyclin-like_sf"/>
</dbReference>
<dbReference type="Pfam" id="PF00134">
    <property type="entry name" value="Cyclin_N"/>
    <property type="match status" value="1"/>
</dbReference>
<feature type="domain" description="Cyclin N-terminal" evidence="2">
    <location>
        <begin position="393"/>
        <end position="476"/>
    </location>
</feature>
<dbReference type="CDD" id="cd20556">
    <property type="entry name" value="CYCLIN_CABLES"/>
    <property type="match status" value="1"/>
</dbReference>
<dbReference type="Gene3D" id="1.10.472.10">
    <property type="entry name" value="Cyclin-like"/>
    <property type="match status" value="1"/>
</dbReference>